<dbReference type="InterPro" id="IPR036388">
    <property type="entry name" value="WH-like_DNA-bd_sf"/>
</dbReference>
<protein>
    <submittedName>
        <fullName evidence="2">Winged helix-turn-helix domain-containing protein</fullName>
    </submittedName>
</protein>
<accession>A0A4P8JXX5</accession>
<evidence type="ECO:0000313" key="3">
    <source>
        <dbReference type="Proteomes" id="UP000298722"/>
    </source>
</evidence>
<reference evidence="2 3" key="1">
    <citation type="submission" date="2019-04" db="EMBL/GenBank/DDBJ databases">
        <title>Methylomes of two halophilic Archaea, Haloarcula marismortui and Haloferax mediterranei.</title>
        <authorList>
            <person name="DasSarma S."/>
            <person name="DasSarma P."/>
            <person name="DasSarma S."/>
            <person name="Fomenkov A."/>
            <person name="Vincze T."/>
            <person name="Anton B.P."/>
            <person name="Roberts R.J."/>
        </authorList>
    </citation>
    <scope>NUCLEOTIDE SEQUENCE [LARGE SCALE GENOMIC DNA]</scope>
    <source>
        <strain evidence="2 3">ATCC 43049</strain>
    </source>
</reference>
<dbReference type="Proteomes" id="UP000298722">
    <property type="component" value="Chromosome"/>
</dbReference>
<feature type="region of interest" description="Disordered" evidence="1">
    <location>
        <begin position="83"/>
        <end position="103"/>
    </location>
</feature>
<organism evidence="2 3">
    <name type="scientific">Haloarcula marismortui (strain ATCC 43049 / DSM 3752 / JCM 8966 / VKM B-1809)</name>
    <name type="common">Halobacterium marismortui</name>
    <dbReference type="NCBI Taxonomy" id="272569"/>
    <lineage>
        <taxon>Archaea</taxon>
        <taxon>Methanobacteriati</taxon>
        <taxon>Methanobacteriota</taxon>
        <taxon>Stenosarchaea group</taxon>
        <taxon>Halobacteria</taxon>
        <taxon>Halobacteriales</taxon>
        <taxon>Haloarculaceae</taxon>
        <taxon>Haloarcula</taxon>
    </lineage>
</organism>
<evidence type="ECO:0000313" key="2">
    <source>
        <dbReference type="EMBL" id="QCP91812.1"/>
    </source>
</evidence>
<name>A0A4P8JXX5_HALMA</name>
<sequence>MSRKPAKWMVPLDERILEILKAEGWSSPRYIAQKVSLRASVGRVRERCRMLTYAQMIEPLTRQFQNYDITGYGLRYLEGRLDANNQPRPSAKKSIARLNSINE</sequence>
<dbReference type="EMBL" id="CP039138">
    <property type="protein sequence ID" value="QCP91812.1"/>
    <property type="molecule type" value="Genomic_DNA"/>
</dbReference>
<evidence type="ECO:0000256" key="1">
    <source>
        <dbReference type="SAM" id="MobiDB-lite"/>
    </source>
</evidence>
<proteinExistence type="predicted"/>
<dbReference type="Gene3D" id="1.10.10.10">
    <property type="entry name" value="Winged helix-like DNA-binding domain superfamily/Winged helix DNA-binding domain"/>
    <property type="match status" value="1"/>
</dbReference>
<dbReference type="AlphaFoldDB" id="A0A4P8JXX5"/>
<gene>
    <name evidence="2" type="ORF">E6P14_13450</name>
</gene>